<dbReference type="EMBL" id="GGEC01054961">
    <property type="protein sequence ID" value="MBX35445.1"/>
    <property type="molecule type" value="Transcribed_RNA"/>
</dbReference>
<accession>A0A2P2MYZ2</accession>
<name>A0A2P2MYZ2_RHIMU</name>
<protein>
    <submittedName>
        <fullName evidence="1">Uncharacterized protein</fullName>
    </submittedName>
</protein>
<evidence type="ECO:0000313" key="1">
    <source>
        <dbReference type="EMBL" id="MBX35445.1"/>
    </source>
</evidence>
<organism evidence="1">
    <name type="scientific">Rhizophora mucronata</name>
    <name type="common">Asiatic mangrove</name>
    <dbReference type="NCBI Taxonomy" id="61149"/>
    <lineage>
        <taxon>Eukaryota</taxon>
        <taxon>Viridiplantae</taxon>
        <taxon>Streptophyta</taxon>
        <taxon>Embryophyta</taxon>
        <taxon>Tracheophyta</taxon>
        <taxon>Spermatophyta</taxon>
        <taxon>Magnoliopsida</taxon>
        <taxon>eudicotyledons</taxon>
        <taxon>Gunneridae</taxon>
        <taxon>Pentapetalae</taxon>
        <taxon>rosids</taxon>
        <taxon>fabids</taxon>
        <taxon>Malpighiales</taxon>
        <taxon>Rhizophoraceae</taxon>
        <taxon>Rhizophora</taxon>
    </lineage>
</organism>
<reference evidence="1" key="1">
    <citation type="submission" date="2018-02" db="EMBL/GenBank/DDBJ databases">
        <title>Rhizophora mucronata_Transcriptome.</title>
        <authorList>
            <person name="Meera S.P."/>
            <person name="Sreeshan A."/>
            <person name="Augustine A."/>
        </authorList>
    </citation>
    <scope>NUCLEOTIDE SEQUENCE</scope>
    <source>
        <tissue evidence="1">Leaf</tissue>
    </source>
</reference>
<dbReference type="AlphaFoldDB" id="A0A2P2MYZ2"/>
<proteinExistence type="predicted"/>
<sequence>MYHLSTLSGVIAIKRTIRVFTNLSAQCNSTILPNSSDPFL</sequence>